<dbReference type="InterPro" id="IPR024909">
    <property type="entry name" value="Cys-tRNA/MSH_ligase"/>
</dbReference>
<keyword evidence="4 12" id="KW-0963">Cytoplasm</keyword>
<evidence type="ECO:0000256" key="5">
    <source>
        <dbReference type="ARBA" id="ARBA00022598"/>
    </source>
</evidence>
<dbReference type="SMART" id="SM00840">
    <property type="entry name" value="DALR_2"/>
    <property type="match status" value="1"/>
</dbReference>
<dbReference type="GO" id="GO:0005829">
    <property type="term" value="C:cytosol"/>
    <property type="evidence" value="ECO:0007669"/>
    <property type="project" value="TreeGrafter"/>
</dbReference>
<feature type="domain" description="Cysteinyl-tRNA synthetase class Ia DALR" evidence="13">
    <location>
        <begin position="351"/>
        <end position="418"/>
    </location>
</feature>
<dbReference type="PRINTS" id="PR00983">
    <property type="entry name" value="TRNASYNTHCYS"/>
</dbReference>
<comment type="subunit">
    <text evidence="3 12">Monomer.</text>
</comment>
<comment type="catalytic activity">
    <reaction evidence="12">
        <text>tRNA(Cys) + L-cysteine + ATP = L-cysteinyl-tRNA(Cys) + AMP + diphosphate</text>
        <dbReference type="Rhea" id="RHEA:17773"/>
        <dbReference type="Rhea" id="RHEA-COMP:9661"/>
        <dbReference type="Rhea" id="RHEA-COMP:9679"/>
        <dbReference type="ChEBI" id="CHEBI:30616"/>
        <dbReference type="ChEBI" id="CHEBI:33019"/>
        <dbReference type="ChEBI" id="CHEBI:35235"/>
        <dbReference type="ChEBI" id="CHEBI:78442"/>
        <dbReference type="ChEBI" id="CHEBI:78517"/>
        <dbReference type="ChEBI" id="CHEBI:456215"/>
        <dbReference type="EC" id="6.1.1.16"/>
    </reaction>
</comment>
<dbReference type="PANTHER" id="PTHR10890:SF3">
    <property type="entry name" value="CYSTEINE--TRNA LIGASE, CYTOPLASMIC"/>
    <property type="match status" value="1"/>
</dbReference>
<keyword evidence="5 12" id="KW-0436">Ligase</keyword>
<keyword evidence="10 12" id="KW-0648">Protein biosynthesis</keyword>
<keyword evidence="15" id="KW-1185">Reference proteome</keyword>
<dbReference type="CDD" id="cd00672">
    <property type="entry name" value="CysRS_core"/>
    <property type="match status" value="1"/>
</dbReference>
<evidence type="ECO:0000256" key="3">
    <source>
        <dbReference type="ARBA" id="ARBA00011245"/>
    </source>
</evidence>
<gene>
    <name evidence="12" type="primary">cysS</name>
    <name evidence="14" type="ORF">EP073_10155</name>
</gene>
<evidence type="ECO:0000256" key="12">
    <source>
        <dbReference type="HAMAP-Rule" id="MF_00041"/>
    </source>
</evidence>
<dbReference type="InterPro" id="IPR009080">
    <property type="entry name" value="tRNAsynth_Ia_anticodon-bd"/>
</dbReference>
<proteinExistence type="inferred from homology"/>
<dbReference type="Pfam" id="PF01406">
    <property type="entry name" value="tRNA-synt_1e"/>
    <property type="match status" value="1"/>
</dbReference>
<dbReference type="AlphaFoldDB" id="A0A3R6AYY2"/>
<dbReference type="Gene3D" id="3.40.50.620">
    <property type="entry name" value="HUPs"/>
    <property type="match status" value="1"/>
</dbReference>
<dbReference type="RefSeq" id="WP_128467039.1">
    <property type="nucleotide sequence ID" value="NZ_CP035108.1"/>
</dbReference>
<name>A0A3R6AYY2_9BACT</name>
<evidence type="ECO:0000313" key="15">
    <source>
        <dbReference type="Proteomes" id="UP000287502"/>
    </source>
</evidence>
<dbReference type="GO" id="GO:0006423">
    <property type="term" value="P:cysteinyl-tRNA aminoacylation"/>
    <property type="evidence" value="ECO:0007669"/>
    <property type="project" value="UniProtKB-UniRule"/>
</dbReference>
<keyword evidence="8 12" id="KW-0862">Zinc</keyword>
<evidence type="ECO:0000256" key="4">
    <source>
        <dbReference type="ARBA" id="ARBA00022490"/>
    </source>
</evidence>
<evidence type="ECO:0000256" key="2">
    <source>
        <dbReference type="ARBA" id="ARBA00005594"/>
    </source>
</evidence>
<dbReference type="Proteomes" id="UP000287502">
    <property type="component" value="Chromosome"/>
</dbReference>
<dbReference type="SUPFAM" id="SSF47323">
    <property type="entry name" value="Anticodon-binding domain of a subclass of class I aminoacyl-tRNA synthetases"/>
    <property type="match status" value="1"/>
</dbReference>
<dbReference type="Pfam" id="PF09190">
    <property type="entry name" value="DALR_2"/>
    <property type="match status" value="1"/>
</dbReference>
<comment type="cofactor">
    <cofactor evidence="12">
        <name>Zn(2+)</name>
        <dbReference type="ChEBI" id="CHEBI:29105"/>
    </cofactor>
    <text evidence="12">Binds 1 zinc ion per subunit.</text>
</comment>
<evidence type="ECO:0000259" key="13">
    <source>
        <dbReference type="SMART" id="SM00840"/>
    </source>
</evidence>
<evidence type="ECO:0000256" key="6">
    <source>
        <dbReference type="ARBA" id="ARBA00022723"/>
    </source>
</evidence>
<dbReference type="EC" id="6.1.1.16" evidence="12"/>
<evidence type="ECO:0000256" key="1">
    <source>
        <dbReference type="ARBA" id="ARBA00004496"/>
    </source>
</evidence>
<evidence type="ECO:0000256" key="11">
    <source>
        <dbReference type="ARBA" id="ARBA00023146"/>
    </source>
</evidence>
<dbReference type="EMBL" id="CP035108">
    <property type="protein sequence ID" value="QAR33753.1"/>
    <property type="molecule type" value="Genomic_DNA"/>
</dbReference>
<dbReference type="GO" id="GO:0008270">
    <property type="term" value="F:zinc ion binding"/>
    <property type="evidence" value="ECO:0007669"/>
    <property type="project" value="UniProtKB-UniRule"/>
</dbReference>
<evidence type="ECO:0000256" key="8">
    <source>
        <dbReference type="ARBA" id="ARBA00022833"/>
    </source>
</evidence>
<dbReference type="GO" id="GO:0004817">
    <property type="term" value="F:cysteine-tRNA ligase activity"/>
    <property type="evidence" value="ECO:0007669"/>
    <property type="project" value="UniProtKB-UniRule"/>
</dbReference>
<keyword evidence="11 12" id="KW-0030">Aminoacyl-tRNA synthetase</keyword>
<dbReference type="GO" id="GO:0005524">
    <property type="term" value="F:ATP binding"/>
    <property type="evidence" value="ECO:0007669"/>
    <property type="project" value="UniProtKB-UniRule"/>
</dbReference>
<feature type="short sequence motif" description="'HIGH' region" evidence="12">
    <location>
        <begin position="30"/>
        <end position="40"/>
    </location>
</feature>
<sequence>MLRVFNTLKKEKEDFRPISDKKVGMYVCGVTVYDLCHIGHARSAVVFDVIRRYLGYRGYSVTFVKNFTDIDDKIIRRSNESGTDWRELTKKYMEAHDADMDSLNVKRPDQAPKATDYIHEMITMCENLIEKGHAYVSDGDVYYRVESFSEYGKLSHRHLDEMMAGARVEVNERKENPYDFVLWKSSKPNEPSWESPWGPGRPGWHIECSVMSEKILSLPFDIHGGGKDLVFPHHENEIAQSEAACGCEFARYWMHNGFVNINEEKMSKSLGNFFTIRDVTDKFDPEIVRFFLLTTHYRSALDFSDEKLKDAESSLDRIYTMLDELNGFSAGKKGMNAVGEAEIIASEFIAEFGRAMDDDFNTPVALAALFESVRKINKILADKPDKDSLEALRKSAEKIFGAVHEVLGVIAKTPEEWFKANLEIPVDELEKLIEERQNARKEKNFERADEIRKALSAKGVELLDTPAGTKFRAKKIRD</sequence>
<dbReference type="SUPFAM" id="SSF52374">
    <property type="entry name" value="Nucleotidylyl transferase"/>
    <property type="match status" value="1"/>
</dbReference>
<dbReference type="Gene3D" id="1.20.120.1910">
    <property type="entry name" value="Cysteine-tRNA ligase, C-terminal anti-codon recognition domain"/>
    <property type="match status" value="1"/>
</dbReference>
<feature type="binding site" evidence="12">
    <location>
        <position position="28"/>
    </location>
    <ligand>
        <name>Zn(2+)</name>
        <dbReference type="ChEBI" id="CHEBI:29105"/>
    </ligand>
</feature>
<comment type="similarity">
    <text evidence="2 12">Belongs to the class-I aminoacyl-tRNA synthetase family.</text>
</comment>
<comment type="subcellular location">
    <subcellularLocation>
        <location evidence="1 12">Cytoplasm</location>
    </subcellularLocation>
</comment>
<dbReference type="OrthoDB" id="9815130at2"/>
<feature type="binding site" evidence="12">
    <location>
        <position position="268"/>
    </location>
    <ligand>
        <name>ATP</name>
        <dbReference type="ChEBI" id="CHEBI:30616"/>
    </ligand>
</feature>
<dbReference type="KEGG" id="gtl:EP073_10155"/>
<keyword evidence="9 12" id="KW-0067">ATP-binding</keyword>
<dbReference type="InterPro" id="IPR014729">
    <property type="entry name" value="Rossmann-like_a/b/a_fold"/>
</dbReference>
<dbReference type="PANTHER" id="PTHR10890">
    <property type="entry name" value="CYSTEINYL-TRNA SYNTHETASE"/>
    <property type="match status" value="1"/>
</dbReference>
<dbReference type="InterPro" id="IPR015803">
    <property type="entry name" value="Cys-tRNA-ligase"/>
</dbReference>
<keyword evidence="7 12" id="KW-0547">Nucleotide-binding</keyword>
<reference evidence="14 15" key="1">
    <citation type="submission" date="2019-01" db="EMBL/GenBank/DDBJ databases">
        <title>Geovibrio thiophilus DSM 11263, complete genome.</title>
        <authorList>
            <person name="Spring S."/>
            <person name="Bunk B."/>
            <person name="Sproer C."/>
        </authorList>
    </citation>
    <scope>NUCLEOTIDE SEQUENCE [LARGE SCALE GENOMIC DNA]</scope>
    <source>
        <strain evidence="14 15">DSM 11263</strain>
    </source>
</reference>
<evidence type="ECO:0000256" key="7">
    <source>
        <dbReference type="ARBA" id="ARBA00022741"/>
    </source>
</evidence>
<dbReference type="InterPro" id="IPR032678">
    <property type="entry name" value="tRNA-synt_1_cat_dom"/>
</dbReference>
<dbReference type="InterPro" id="IPR015273">
    <property type="entry name" value="Cys-tRNA-synt_Ia_DALR"/>
</dbReference>
<accession>A0A3R6AYY2</accession>
<keyword evidence="6 12" id="KW-0479">Metal-binding</keyword>
<feature type="binding site" evidence="12">
    <location>
        <position position="208"/>
    </location>
    <ligand>
        <name>Zn(2+)</name>
        <dbReference type="ChEBI" id="CHEBI:29105"/>
    </ligand>
</feature>
<evidence type="ECO:0000313" key="14">
    <source>
        <dbReference type="EMBL" id="QAR33753.1"/>
    </source>
</evidence>
<dbReference type="NCBIfam" id="TIGR00435">
    <property type="entry name" value="cysS"/>
    <property type="match status" value="1"/>
</dbReference>
<protein>
    <recommendedName>
        <fullName evidence="12">Cysteine--tRNA ligase</fullName>
        <ecNumber evidence="12">6.1.1.16</ecNumber>
    </recommendedName>
    <alternativeName>
        <fullName evidence="12">Cysteinyl-tRNA synthetase</fullName>
        <shortName evidence="12">CysRS</shortName>
    </alternativeName>
</protein>
<organism evidence="14 15">
    <name type="scientific">Geovibrio thiophilus</name>
    <dbReference type="NCBI Taxonomy" id="139438"/>
    <lineage>
        <taxon>Bacteria</taxon>
        <taxon>Pseudomonadati</taxon>
        <taxon>Deferribacterota</taxon>
        <taxon>Deferribacteres</taxon>
        <taxon>Deferribacterales</taxon>
        <taxon>Geovibrionaceae</taxon>
        <taxon>Geovibrio</taxon>
    </lineage>
</organism>
<dbReference type="HAMAP" id="MF_00041">
    <property type="entry name" value="Cys_tRNA_synth"/>
    <property type="match status" value="1"/>
</dbReference>
<evidence type="ECO:0000256" key="9">
    <source>
        <dbReference type="ARBA" id="ARBA00022840"/>
    </source>
</evidence>
<dbReference type="FunFam" id="3.40.50.620:FF:000009">
    <property type="entry name" value="Cysteine--tRNA ligase"/>
    <property type="match status" value="1"/>
</dbReference>
<feature type="binding site" evidence="12">
    <location>
        <position position="233"/>
    </location>
    <ligand>
        <name>Zn(2+)</name>
        <dbReference type="ChEBI" id="CHEBI:29105"/>
    </ligand>
</feature>
<feature type="short sequence motif" description="'KMSKS' region" evidence="12">
    <location>
        <begin position="265"/>
        <end position="269"/>
    </location>
</feature>
<evidence type="ECO:0000256" key="10">
    <source>
        <dbReference type="ARBA" id="ARBA00022917"/>
    </source>
</evidence>
<feature type="binding site" evidence="12">
    <location>
        <position position="237"/>
    </location>
    <ligand>
        <name>Zn(2+)</name>
        <dbReference type="ChEBI" id="CHEBI:29105"/>
    </ligand>
</feature>
<dbReference type="CDD" id="cd07963">
    <property type="entry name" value="Anticodon_Ia_Cys"/>
    <property type="match status" value="1"/>
</dbReference>